<proteinExistence type="predicted"/>
<dbReference type="EMBL" id="CM004395">
    <property type="protein sequence ID" value="KAG8647856.1"/>
    <property type="molecule type" value="Genomic_DNA"/>
</dbReference>
<gene>
    <name evidence="1" type="ORF">MANES_09G117801v8</name>
</gene>
<keyword evidence="2" id="KW-1185">Reference proteome</keyword>
<reference evidence="2" key="1">
    <citation type="journal article" date="2016" name="Nat. Biotechnol.">
        <title>Sequencing wild and cultivated cassava and related species reveals extensive interspecific hybridization and genetic diversity.</title>
        <authorList>
            <person name="Bredeson J.V."/>
            <person name="Lyons J.B."/>
            <person name="Prochnik S.E."/>
            <person name="Wu G.A."/>
            <person name="Ha C.M."/>
            <person name="Edsinger-Gonzales E."/>
            <person name="Grimwood J."/>
            <person name="Schmutz J."/>
            <person name="Rabbi I.Y."/>
            <person name="Egesi C."/>
            <person name="Nauluvula P."/>
            <person name="Lebot V."/>
            <person name="Ndunguru J."/>
            <person name="Mkamilo G."/>
            <person name="Bart R.S."/>
            <person name="Setter T.L."/>
            <person name="Gleadow R.M."/>
            <person name="Kulakow P."/>
            <person name="Ferguson M.E."/>
            <person name="Rounsley S."/>
            <person name="Rokhsar D.S."/>
        </authorList>
    </citation>
    <scope>NUCLEOTIDE SEQUENCE [LARGE SCALE GENOMIC DNA]</scope>
    <source>
        <strain evidence="2">cv. AM560-2</strain>
    </source>
</reference>
<sequence>MLALMETHVSGSQADNICQKLKFDHWIRIETFDFSGGNWICWNDNGFVMDILATHPQIVTCKVTSFEGIPWIISFVYGSPNNALRCYLWKDLKIIDMDAREEWVVLGDFNVVISEEEQAGYRSFNATGSRDFQNWFFDSTLIDIGFEGIPFTWSRGNEASDYKMARLDRGICSSNWRMRFSDTRIIHPPKFHLDYCPLVLEVTKQMSVRSDFFRCQATWFAHPRFLTSIWSLWSQSNGLWQNLDLLQKGFKKWNKEDFW</sequence>
<protein>
    <submittedName>
        <fullName evidence="1">Uncharacterized protein</fullName>
    </submittedName>
</protein>
<evidence type="ECO:0000313" key="2">
    <source>
        <dbReference type="Proteomes" id="UP000091857"/>
    </source>
</evidence>
<comment type="caution">
    <text evidence="1">The sequence shown here is derived from an EMBL/GenBank/DDBJ whole genome shotgun (WGS) entry which is preliminary data.</text>
</comment>
<evidence type="ECO:0000313" key="1">
    <source>
        <dbReference type="EMBL" id="KAG8647856.1"/>
    </source>
</evidence>
<dbReference type="Proteomes" id="UP000091857">
    <property type="component" value="Chromosome 9"/>
</dbReference>
<organism evidence="1 2">
    <name type="scientific">Manihot esculenta</name>
    <name type="common">Cassava</name>
    <name type="synonym">Jatropha manihot</name>
    <dbReference type="NCBI Taxonomy" id="3983"/>
    <lineage>
        <taxon>Eukaryota</taxon>
        <taxon>Viridiplantae</taxon>
        <taxon>Streptophyta</taxon>
        <taxon>Embryophyta</taxon>
        <taxon>Tracheophyta</taxon>
        <taxon>Spermatophyta</taxon>
        <taxon>Magnoliopsida</taxon>
        <taxon>eudicotyledons</taxon>
        <taxon>Gunneridae</taxon>
        <taxon>Pentapetalae</taxon>
        <taxon>rosids</taxon>
        <taxon>fabids</taxon>
        <taxon>Malpighiales</taxon>
        <taxon>Euphorbiaceae</taxon>
        <taxon>Crotonoideae</taxon>
        <taxon>Manihoteae</taxon>
        <taxon>Manihot</taxon>
    </lineage>
</organism>
<name>A0ACB7H6M6_MANES</name>
<accession>A0ACB7H6M6</accession>